<accession>A0A517Q3U9</accession>
<keyword evidence="6 13" id="KW-0479">Metal-binding</keyword>
<dbReference type="GO" id="GO:0004826">
    <property type="term" value="F:phenylalanine-tRNA ligase activity"/>
    <property type="evidence" value="ECO:0007669"/>
    <property type="project" value="UniProtKB-UniRule"/>
</dbReference>
<evidence type="ECO:0000256" key="13">
    <source>
        <dbReference type="HAMAP-Rule" id="MF_00281"/>
    </source>
</evidence>
<dbReference type="Pfam" id="PF01409">
    <property type="entry name" value="tRNA-synt_2d"/>
    <property type="match status" value="1"/>
</dbReference>
<evidence type="ECO:0000256" key="5">
    <source>
        <dbReference type="ARBA" id="ARBA00022598"/>
    </source>
</evidence>
<dbReference type="GO" id="GO:0005524">
    <property type="term" value="F:ATP binding"/>
    <property type="evidence" value="ECO:0007669"/>
    <property type="project" value="UniProtKB-UniRule"/>
</dbReference>
<dbReference type="InterPro" id="IPR045864">
    <property type="entry name" value="aa-tRNA-synth_II/BPL/LPL"/>
</dbReference>
<comment type="cofactor">
    <cofactor evidence="13">
        <name>Mg(2+)</name>
        <dbReference type="ChEBI" id="CHEBI:18420"/>
    </cofactor>
    <text evidence="13">Binds 2 magnesium ions per tetramer.</text>
</comment>
<feature type="domain" description="Aminoacyl-transfer RNA synthetases class-II family profile" evidence="14">
    <location>
        <begin position="185"/>
        <end position="306"/>
    </location>
</feature>
<dbReference type="GO" id="GO:0006432">
    <property type="term" value="P:phenylalanyl-tRNA aminoacylation"/>
    <property type="evidence" value="ECO:0007669"/>
    <property type="project" value="UniProtKB-UniRule"/>
</dbReference>
<protein>
    <recommendedName>
        <fullName evidence="13">Phenylalanine--tRNA ligase alpha subunit</fullName>
        <ecNumber evidence="13">6.1.1.20</ecNumber>
    </recommendedName>
    <alternativeName>
        <fullName evidence="13">Phenylalanyl-tRNA synthetase alpha subunit</fullName>
        <shortName evidence="13">PheRS</shortName>
    </alternativeName>
</protein>
<comment type="caution">
    <text evidence="13">Lacks conserved residue(s) required for the propagation of feature annotation.</text>
</comment>
<dbReference type="CDD" id="cd00496">
    <property type="entry name" value="PheRS_alpha_core"/>
    <property type="match status" value="1"/>
</dbReference>
<keyword evidence="8 13" id="KW-0067">ATP-binding</keyword>
<dbReference type="GO" id="GO:0000287">
    <property type="term" value="F:magnesium ion binding"/>
    <property type="evidence" value="ECO:0007669"/>
    <property type="project" value="UniProtKB-UniRule"/>
</dbReference>
<evidence type="ECO:0000256" key="11">
    <source>
        <dbReference type="ARBA" id="ARBA00023146"/>
    </source>
</evidence>
<evidence type="ECO:0000313" key="15">
    <source>
        <dbReference type="EMBL" id="QDT26288.1"/>
    </source>
</evidence>
<dbReference type="HAMAP" id="MF_00281">
    <property type="entry name" value="Phe_tRNA_synth_alpha1"/>
    <property type="match status" value="1"/>
</dbReference>
<evidence type="ECO:0000259" key="14">
    <source>
        <dbReference type="PROSITE" id="PS50862"/>
    </source>
</evidence>
<dbReference type="Gene3D" id="3.30.930.10">
    <property type="entry name" value="Bira Bifunctional Protein, Domain 2"/>
    <property type="match status" value="1"/>
</dbReference>
<evidence type="ECO:0000256" key="12">
    <source>
        <dbReference type="ARBA" id="ARBA00049255"/>
    </source>
</evidence>
<keyword evidence="7 13" id="KW-0547">Nucleotide-binding</keyword>
<dbReference type="InterPro" id="IPR006195">
    <property type="entry name" value="aa-tRNA-synth_II"/>
</dbReference>
<gene>
    <name evidence="13 15" type="primary">pheS</name>
    <name evidence="15" type="ORF">Enr10x_15890</name>
</gene>
<dbReference type="InterPro" id="IPR010978">
    <property type="entry name" value="tRNA-bd_arm"/>
</dbReference>
<evidence type="ECO:0000256" key="9">
    <source>
        <dbReference type="ARBA" id="ARBA00022842"/>
    </source>
</evidence>
<keyword evidence="11 13" id="KW-0030">Aminoacyl-tRNA synthetase</keyword>
<keyword evidence="5 13" id="KW-0436">Ligase</keyword>
<evidence type="ECO:0000256" key="3">
    <source>
        <dbReference type="ARBA" id="ARBA00011209"/>
    </source>
</evidence>
<evidence type="ECO:0000256" key="8">
    <source>
        <dbReference type="ARBA" id="ARBA00022840"/>
    </source>
</evidence>
<evidence type="ECO:0000313" key="16">
    <source>
        <dbReference type="Proteomes" id="UP000315647"/>
    </source>
</evidence>
<reference evidence="15 16" key="1">
    <citation type="submission" date="2019-03" db="EMBL/GenBank/DDBJ databases">
        <title>Deep-cultivation of Planctomycetes and their phenomic and genomic characterization uncovers novel biology.</title>
        <authorList>
            <person name="Wiegand S."/>
            <person name="Jogler M."/>
            <person name="Boedeker C."/>
            <person name="Pinto D."/>
            <person name="Vollmers J."/>
            <person name="Rivas-Marin E."/>
            <person name="Kohn T."/>
            <person name="Peeters S.H."/>
            <person name="Heuer A."/>
            <person name="Rast P."/>
            <person name="Oberbeckmann S."/>
            <person name="Bunk B."/>
            <person name="Jeske O."/>
            <person name="Meyerdierks A."/>
            <person name="Storesund J.E."/>
            <person name="Kallscheuer N."/>
            <person name="Luecker S."/>
            <person name="Lage O.M."/>
            <person name="Pohl T."/>
            <person name="Merkel B.J."/>
            <person name="Hornburger P."/>
            <person name="Mueller R.-W."/>
            <person name="Bruemmer F."/>
            <person name="Labrenz M."/>
            <person name="Spormann A.M."/>
            <person name="Op den Camp H."/>
            <person name="Overmann J."/>
            <person name="Amann R."/>
            <person name="Jetten M.S.M."/>
            <person name="Mascher T."/>
            <person name="Medema M.H."/>
            <person name="Devos D.P."/>
            <person name="Kaster A.-K."/>
            <person name="Ovreas L."/>
            <person name="Rohde M."/>
            <person name="Galperin M.Y."/>
            <person name="Jogler C."/>
        </authorList>
    </citation>
    <scope>NUCLEOTIDE SEQUENCE [LARGE SCALE GENOMIC DNA]</scope>
    <source>
        <strain evidence="15 16">Enr10</strain>
    </source>
</reference>
<dbReference type="EC" id="6.1.1.20" evidence="13"/>
<dbReference type="InterPro" id="IPR002319">
    <property type="entry name" value="Phenylalanyl-tRNA_Synthase"/>
</dbReference>
<dbReference type="PROSITE" id="PS50862">
    <property type="entry name" value="AA_TRNA_LIGASE_II"/>
    <property type="match status" value="1"/>
</dbReference>
<dbReference type="GO" id="GO:0000049">
    <property type="term" value="F:tRNA binding"/>
    <property type="evidence" value="ECO:0007669"/>
    <property type="project" value="InterPro"/>
</dbReference>
<dbReference type="RefSeq" id="WP_145448633.1">
    <property type="nucleotide sequence ID" value="NZ_CP037421.1"/>
</dbReference>
<dbReference type="PANTHER" id="PTHR11538:SF41">
    <property type="entry name" value="PHENYLALANINE--TRNA LIGASE, MITOCHONDRIAL"/>
    <property type="match status" value="1"/>
</dbReference>
<evidence type="ECO:0000256" key="7">
    <source>
        <dbReference type="ARBA" id="ARBA00022741"/>
    </source>
</evidence>
<comment type="subcellular location">
    <subcellularLocation>
        <location evidence="1 13">Cytoplasm</location>
    </subcellularLocation>
</comment>
<comment type="subunit">
    <text evidence="3 13">Tetramer of two alpha and two beta subunits.</text>
</comment>
<dbReference type="InterPro" id="IPR004529">
    <property type="entry name" value="Phe-tRNA-synth_IIc_asu"/>
</dbReference>
<dbReference type="AlphaFoldDB" id="A0A517Q3U9"/>
<evidence type="ECO:0000256" key="4">
    <source>
        <dbReference type="ARBA" id="ARBA00022490"/>
    </source>
</evidence>
<evidence type="ECO:0000256" key="10">
    <source>
        <dbReference type="ARBA" id="ARBA00022917"/>
    </source>
</evidence>
<dbReference type="InterPro" id="IPR022911">
    <property type="entry name" value="Phe_tRNA_ligase_alpha1_bac"/>
</dbReference>
<name>A0A517Q3U9_9PLAN</name>
<comment type="similarity">
    <text evidence="2 13">Belongs to the class-II aminoacyl-tRNA synthetase family. Phe-tRNA synthetase alpha subunit type 1 subfamily.</text>
</comment>
<dbReference type="SUPFAM" id="SSF46589">
    <property type="entry name" value="tRNA-binding arm"/>
    <property type="match status" value="1"/>
</dbReference>
<comment type="catalytic activity">
    <reaction evidence="12 13">
        <text>tRNA(Phe) + L-phenylalanine + ATP = L-phenylalanyl-tRNA(Phe) + AMP + diphosphate + H(+)</text>
        <dbReference type="Rhea" id="RHEA:19413"/>
        <dbReference type="Rhea" id="RHEA-COMP:9668"/>
        <dbReference type="Rhea" id="RHEA-COMP:9699"/>
        <dbReference type="ChEBI" id="CHEBI:15378"/>
        <dbReference type="ChEBI" id="CHEBI:30616"/>
        <dbReference type="ChEBI" id="CHEBI:33019"/>
        <dbReference type="ChEBI" id="CHEBI:58095"/>
        <dbReference type="ChEBI" id="CHEBI:78442"/>
        <dbReference type="ChEBI" id="CHEBI:78531"/>
        <dbReference type="ChEBI" id="CHEBI:456215"/>
        <dbReference type="EC" id="6.1.1.20"/>
    </reaction>
</comment>
<evidence type="ECO:0000256" key="1">
    <source>
        <dbReference type="ARBA" id="ARBA00004496"/>
    </source>
</evidence>
<keyword evidence="16" id="KW-1185">Reference proteome</keyword>
<dbReference type="NCBIfam" id="TIGR00468">
    <property type="entry name" value="pheS"/>
    <property type="match status" value="1"/>
</dbReference>
<sequence length="327" mass="37148">MADNNDALVETAVESMAAATTLAELDEVRVQYLGKKGKLRALQAELKSLSPEEKREFGKMLNSVKERIQTVLNDRKEALEASEKSGPELEAIDVTLPGLRTLPGHRHPLIATMEEVKSILLGLGFRYDDYPEVESEFFNFDALNTPDWHPARDMHDSFYTTKGNVLRTHTSAFQTRAMKQFGPPPLRAMTSGRCYRRDEIDASHFPIFHQLDVIAIDENISFADLKWVLYQVASSLFGDDVQLRFRPSYFPFTTPSAEVDVMFNGKWLEILGAGMIRPEVLEAGGVDPEKWQGFAFGLGLDRMAMIRHGITDIRYMYENEEAFLRQF</sequence>
<dbReference type="InterPro" id="IPR004188">
    <property type="entry name" value="Phe-tRNA_ligase_II_N"/>
</dbReference>
<organism evidence="15 16">
    <name type="scientific">Gimesia panareensis</name>
    <dbReference type="NCBI Taxonomy" id="2527978"/>
    <lineage>
        <taxon>Bacteria</taxon>
        <taxon>Pseudomonadati</taxon>
        <taxon>Planctomycetota</taxon>
        <taxon>Planctomycetia</taxon>
        <taxon>Planctomycetales</taxon>
        <taxon>Planctomycetaceae</taxon>
        <taxon>Gimesia</taxon>
    </lineage>
</organism>
<keyword evidence="9 13" id="KW-0460">Magnesium</keyword>
<proteinExistence type="inferred from homology"/>
<dbReference type="EMBL" id="CP037421">
    <property type="protein sequence ID" value="QDT26288.1"/>
    <property type="molecule type" value="Genomic_DNA"/>
</dbReference>
<dbReference type="GO" id="GO:0005737">
    <property type="term" value="C:cytoplasm"/>
    <property type="evidence" value="ECO:0007669"/>
    <property type="project" value="UniProtKB-SubCell"/>
</dbReference>
<evidence type="ECO:0000256" key="2">
    <source>
        <dbReference type="ARBA" id="ARBA00010207"/>
    </source>
</evidence>
<keyword evidence="10 13" id="KW-0648">Protein biosynthesis</keyword>
<dbReference type="Proteomes" id="UP000315647">
    <property type="component" value="Chromosome"/>
</dbReference>
<dbReference type="Pfam" id="PF02912">
    <property type="entry name" value="Phe_tRNA-synt_N"/>
    <property type="match status" value="1"/>
</dbReference>
<evidence type="ECO:0000256" key="6">
    <source>
        <dbReference type="ARBA" id="ARBA00022723"/>
    </source>
</evidence>
<dbReference type="SUPFAM" id="SSF55681">
    <property type="entry name" value="Class II aaRS and biotin synthetases"/>
    <property type="match status" value="1"/>
</dbReference>
<dbReference type="PANTHER" id="PTHR11538">
    <property type="entry name" value="PHENYLALANYL-TRNA SYNTHETASE"/>
    <property type="match status" value="1"/>
</dbReference>
<keyword evidence="4 13" id="KW-0963">Cytoplasm</keyword>